<evidence type="ECO:0000313" key="3">
    <source>
        <dbReference type="EMBL" id="EGA64943.1"/>
    </source>
</evidence>
<organism evidence="3 4">
    <name type="scientific">Vibrio brasiliensis LMG 20546</name>
    <dbReference type="NCBI Taxonomy" id="945543"/>
    <lineage>
        <taxon>Bacteria</taxon>
        <taxon>Pseudomonadati</taxon>
        <taxon>Pseudomonadota</taxon>
        <taxon>Gammaproteobacteria</taxon>
        <taxon>Vibrionales</taxon>
        <taxon>Vibrionaceae</taxon>
        <taxon>Vibrio</taxon>
        <taxon>Vibrio oreintalis group</taxon>
    </lineage>
</organism>
<keyword evidence="2" id="KW-0472">Membrane</keyword>
<dbReference type="OrthoDB" id="346283at2"/>
<feature type="coiled-coil region" evidence="1">
    <location>
        <begin position="70"/>
        <end position="104"/>
    </location>
</feature>
<evidence type="ECO:0008006" key="5">
    <source>
        <dbReference type="Google" id="ProtNLM"/>
    </source>
</evidence>
<dbReference type="AlphaFoldDB" id="E8LW80"/>
<dbReference type="RefSeq" id="WP_006880105.1">
    <property type="nucleotide sequence ID" value="NZ_AEVS01000076.1"/>
</dbReference>
<keyword evidence="1" id="KW-0175">Coiled coil</keyword>
<evidence type="ECO:0000313" key="4">
    <source>
        <dbReference type="Proteomes" id="UP000004371"/>
    </source>
</evidence>
<keyword evidence="2" id="KW-1133">Transmembrane helix</keyword>
<comment type="caution">
    <text evidence="3">The sequence shown here is derived from an EMBL/GenBank/DDBJ whole genome shotgun (WGS) entry which is preliminary data.</text>
</comment>
<gene>
    <name evidence="3" type="ORF">VIBR0546_01476</name>
</gene>
<reference evidence="3 4" key="1">
    <citation type="journal article" date="2012" name="Int. J. Syst. Evol. Microbiol.">
        <title>Vibrio caribbeanicus sp. nov., isolated from the marine sponge Scleritoderma cyanea.</title>
        <authorList>
            <person name="Hoffmann M."/>
            <person name="Monday S.R."/>
            <person name="Allard M.W."/>
            <person name="Strain E.A."/>
            <person name="Whittaker P."/>
            <person name="Naum M."/>
            <person name="McCarthy P.J."/>
            <person name="Lopez J.V."/>
            <person name="Fischer M."/>
            <person name="Brown E.W."/>
        </authorList>
    </citation>
    <scope>NUCLEOTIDE SEQUENCE [LARGE SCALE GENOMIC DNA]</scope>
    <source>
        <strain evidence="3 4">LMG 20546</strain>
    </source>
</reference>
<proteinExistence type="predicted"/>
<evidence type="ECO:0000256" key="1">
    <source>
        <dbReference type="SAM" id="Coils"/>
    </source>
</evidence>
<dbReference type="EMBL" id="AEVS01000076">
    <property type="protein sequence ID" value="EGA64943.1"/>
    <property type="molecule type" value="Genomic_DNA"/>
</dbReference>
<dbReference type="InterPro" id="IPR031709">
    <property type="entry name" value="PutAbiC"/>
</dbReference>
<dbReference type="Pfam" id="PF16872">
    <property type="entry name" value="putAbiC"/>
    <property type="match status" value="1"/>
</dbReference>
<accession>E8LW80</accession>
<evidence type="ECO:0000256" key="2">
    <source>
        <dbReference type="SAM" id="Phobius"/>
    </source>
</evidence>
<keyword evidence="4" id="KW-1185">Reference proteome</keyword>
<feature type="transmembrane region" description="Helical" evidence="2">
    <location>
        <begin position="47"/>
        <end position="68"/>
    </location>
</feature>
<dbReference type="Proteomes" id="UP000004371">
    <property type="component" value="Unassembled WGS sequence"/>
</dbReference>
<keyword evidence="2" id="KW-0812">Transmembrane</keyword>
<protein>
    <recommendedName>
        <fullName evidence="5">Phage abortive infection protein</fullName>
    </recommendedName>
</protein>
<sequence>MSIKTLTVLLIGGVIAAVLLYATALIALTWPISELSINSSGVFGDSFGMLTSLFSGLAFAGLIITIVMQRDELALQRQELNLTREELSGQKEEMKAQNATLKVQRFENTFFKMLDVLENCRNDITVKNPNDRNYHGRDAIKKLYELFTDNYLSAWTTPHGSRMTQRVKAFKQSSKSLEGIETEYDAFYLKYGDELGQYFRTLYNLLKLIERADFLEDKTVYANLLRAQLSRYELLLLWYNCLSIYGNEKMEPLVRKYNILKHLEVSMLPKENQDTWHYYNL</sequence>
<feature type="transmembrane region" description="Helical" evidence="2">
    <location>
        <begin position="7"/>
        <end position="27"/>
    </location>
</feature>
<dbReference type="eggNOG" id="ENOG50331HJ">
    <property type="taxonomic scope" value="Bacteria"/>
</dbReference>
<name>E8LW80_9VIBR</name>